<keyword evidence="3" id="KW-1185">Reference proteome</keyword>
<evidence type="ECO:0000313" key="3">
    <source>
        <dbReference type="Proteomes" id="UP000749040"/>
    </source>
</evidence>
<feature type="transmembrane region" description="Helical" evidence="1">
    <location>
        <begin position="94"/>
        <end position="113"/>
    </location>
</feature>
<feature type="transmembrane region" description="Helical" evidence="1">
    <location>
        <begin position="69"/>
        <end position="87"/>
    </location>
</feature>
<organism evidence="2 3">
    <name type="scientific">Actinacidiphila acididurans</name>
    <dbReference type="NCBI Taxonomy" id="2784346"/>
    <lineage>
        <taxon>Bacteria</taxon>
        <taxon>Bacillati</taxon>
        <taxon>Actinomycetota</taxon>
        <taxon>Actinomycetes</taxon>
        <taxon>Kitasatosporales</taxon>
        <taxon>Streptomycetaceae</taxon>
        <taxon>Actinacidiphila</taxon>
    </lineage>
</organism>
<feature type="transmembrane region" description="Helical" evidence="1">
    <location>
        <begin position="256"/>
        <end position="276"/>
    </location>
</feature>
<feature type="transmembrane region" description="Helical" evidence="1">
    <location>
        <begin position="309"/>
        <end position="328"/>
    </location>
</feature>
<keyword evidence="1" id="KW-1133">Transmembrane helix</keyword>
<proteinExistence type="predicted"/>
<reference evidence="2 3" key="1">
    <citation type="submission" date="2021-01" db="EMBL/GenBank/DDBJ databases">
        <title>Streptomyces acididurans sp. nov., isolated from a peat swamp forest soil.</title>
        <authorList>
            <person name="Chantavorakit T."/>
            <person name="Duangmal K."/>
        </authorList>
    </citation>
    <scope>NUCLEOTIDE SEQUENCE [LARGE SCALE GENOMIC DNA]</scope>
    <source>
        <strain evidence="2 3">KK5PA1</strain>
    </source>
</reference>
<feature type="transmembrane region" description="Helical" evidence="1">
    <location>
        <begin position="348"/>
        <end position="368"/>
    </location>
</feature>
<feature type="transmembrane region" description="Helical" evidence="1">
    <location>
        <begin position="163"/>
        <end position="181"/>
    </location>
</feature>
<dbReference type="EMBL" id="JADKYB010000019">
    <property type="protein sequence ID" value="MBM9508643.1"/>
    <property type="molecule type" value="Genomic_DNA"/>
</dbReference>
<accession>A0ABS2U3B9</accession>
<evidence type="ECO:0000313" key="2">
    <source>
        <dbReference type="EMBL" id="MBM9508643.1"/>
    </source>
</evidence>
<evidence type="ECO:0000256" key="1">
    <source>
        <dbReference type="SAM" id="Phobius"/>
    </source>
</evidence>
<keyword evidence="1" id="KW-0472">Membrane</keyword>
<evidence type="ECO:0008006" key="4">
    <source>
        <dbReference type="Google" id="ProtNLM"/>
    </source>
</evidence>
<sequence>MGAVGAGYVLLQLLLVVPGTGLAWDETVYTSQVSGSVPAAFFSAPRARGITFLAAPVAQLTTSMTALRVWMALLSGAGLFLALWVWRALVPVRVLALAGALFATLWVTVFYGPQVMPNLWSAYGALAAAGCFLRAARDPTDRGALSGLAAGVAVTGLMRPPDAVWLVLPLAGAALLVPALRRGPWPLVAMGAGLVLGCGEWVAEAYVHYGGLAERLRTAGRIQGGMGWNVAVGDQIRALDGRALCRPCDVPWRHKVTALWWFALPPLAVGGAMVAARAGRRAAAWLPLTTGVSLAVPYLFLVDYAAPRFLLPAYALLALPVAEALHALLTPPATSAVTASNRKVRTLVPALVAAALCAHLAVQLRVAAGDVRTNRAMRATFSGAAQQLRGAGVRPPCVVSGTSSVPVAFYAGCASHEISGPDTSSTPAGVVAAARRGPVAFLVPPHLPPPAFVRTWTPLALHVPGVLSGYRAYVAPPPGR</sequence>
<feature type="transmembrane region" description="Helical" evidence="1">
    <location>
        <begin position="282"/>
        <end position="302"/>
    </location>
</feature>
<name>A0ABS2U3B9_9ACTN</name>
<gene>
    <name evidence="2" type="ORF">ITX44_29640</name>
</gene>
<protein>
    <recommendedName>
        <fullName evidence="4">Integral membrane protein</fullName>
    </recommendedName>
</protein>
<keyword evidence="1" id="KW-0812">Transmembrane</keyword>
<dbReference type="Proteomes" id="UP000749040">
    <property type="component" value="Unassembled WGS sequence"/>
</dbReference>
<comment type="caution">
    <text evidence="2">The sequence shown here is derived from an EMBL/GenBank/DDBJ whole genome shotgun (WGS) entry which is preliminary data.</text>
</comment>